<dbReference type="PANTHER" id="PTHR43752">
    <property type="entry name" value="BNR/ASP-BOX REPEAT FAMILY PROTEIN"/>
    <property type="match status" value="1"/>
</dbReference>
<dbReference type="InterPro" id="IPR011040">
    <property type="entry name" value="Sialidase"/>
</dbReference>
<name>D5RN57_9PROT</name>
<dbReference type="EMBL" id="ADVL01000432">
    <property type="protein sequence ID" value="EFH11259.1"/>
    <property type="molecule type" value="Genomic_DNA"/>
</dbReference>
<keyword evidence="3" id="KW-1185">Reference proteome</keyword>
<dbReference type="InterPro" id="IPR036278">
    <property type="entry name" value="Sialidase_sf"/>
</dbReference>
<comment type="caution">
    <text evidence="2">The sequence shown here is derived from an EMBL/GenBank/DDBJ whole genome shotgun (WGS) entry which is preliminary data.</text>
</comment>
<dbReference type="Gene3D" id="2.120.10.10">
    <property type="match status" value="1"/>
</dbReference>
<dbReference type="CDD" id="cd15482">
    <property type="entry name" value="Sialidase_non-viral"/>
    <property type="match status" value="1"/>
</dbReference>
<organism evidence="2 3">
    <name type="scientific">Pseudoroseomonas cervicalis ATCC 49957</name>
    <dbReference type="NCBI Taxonomy" id="525371"/>
    <lineage>
        <taxon>Bacteria</taxon>
        <taxon>Pseudomonadati</taxon>
        <taxon>Pseudomonadota</taxon>
        <taxon>Alphaproteobacteria</taxon>
        <taxon>Acetobacterales</taxon>
        <taxon>Roseomonadaceae</taxon>
        <taxon>Roseomonas</taxon>
    </lineage>
</organism>
<dbReference type="AlphaFoldDB" id="D5RN57"/>
<evidence type="ECO:0000259" key="1">
    <source>
        <dbReference type="Pfam" id="PF13088"/>
    </source>
</evidence>
<dbReference type="PANTHER" id="PTHR43752:SF2">
    <property type="entry name" value="BNR_ASP-BOX REPEAT FAMILY PROTEIN"/>
    <property type="match status" value="1"/>
</dbReference>
<dbReference type="Pfam" id="PF13088">
    <property type="entry name" value="BNR_2"/>
    <property type="match status" value="1"/>
</dbReference>
<evidence type="ECO:0000313" key="2">
    <source>
        <dbReference type="EMBL" id="EFH11259.1"/>
    </source>
</evidence>
<dbReference type="OrthoDB" id="41724at2"/>
<protein>
    <submittedName>
        <fullName evidence="2">BNR/Asp-box repeat protein</fullName>
    </submittedName>
</protein>
<dbReference type="Proteomes" id="UP000005324">
    <property type="component" value="Unassembled WGS sequence"/>
</dbReference>
<reference evidence="2 3" key="1">
    <citation type="submission" date="2010-04" db="EMBL/GenBank/DDBJ databases">
        <authorList>
            <person name="Qin X."/>
            <person name="Bachman B."/>
            <person name="Battles P."/>
            <person name="Bell A."/>
            <person name="Bess C."/>
            <person name="Bickham C."/>
            <person name="Chaboub L."/>
            <person name="Chen D."/>
            <person name="Coyle M."/>
            <person name="Deiros D.R."/>
            <person name="Dinh H."/>
            <person name="Forbes L."/>
            <person name="Fowler G."/>
            <person name="Francisco L."/>
            <person name="Fu Q."/>
            <person name="Gubbala S."/>
            <person name="Hale W."/>
            <person name="Han Y."/>
            <person name="Hemphill L."/>
            <person name="Highlander S.K."/>
            <person name="Hirani K."/>
            <person name="Hogues M."/>
            <person name="Jackson L."/>
            <person name="Jakkamsetti A."/>
            <person name="Javaid M."/>
            <person name="Jiang H."/>
            <person name="Korchina V."/>
            <person name="Kovar C."/>
            <person name="Lara F."/>
            <person name="Lee S."/>
            <person name="Mata R."/>
            <person name="Mathew T."/>
            <person name="Moen C."/>
            <person name="Morales K."/>
            <person name="Munidasa M."/>
            <person name="Nazareth L."/>
            <person name="Ngo R."/>
            <person name="Nguyen L."/>
            <person name="Okwuonu G."/>
            <person name="Ongeri F."/>
            <person name="Patil S."/>
            <person name="Petrosino J."/>
            <person name="Pham C."/>
            <person name="Pham P."/>
            <person name="Pu L.-L."/>
            <person name="Puazo M."/>
            <person name="Raj R."/>
            <person name="Reid J."/>
            <person name="Rouhana J."/>
            <person name="Saada N."/>
            <person name="Shang Y."/>
            <person name="Simmons D."/>
            <person name="Thornton R."/>
            <person name="Warren J."/>
            <person name="Weissenberger G."/>
            <person name="Zhang J."/>
            <person name="Zhang L."/>
            <person name="Zhou C."/>
            <person name="Zhu D."/>
            <person name="Muzny D."/>
            <person name="Worley K."/>
            <person name="Gibbs R."/>
        </authorList>
    </citation>
    <scope>NUCLEOTIDE SEQUENCE [LARGE SCALE GENOMIC DNA]</scope>
    <source>
        <strain evidence="2 3">ATCC 49957</strain>
    </source>
</reference>
<sequence>MIRTNAEGRLDLGEAGLVRPAPEDPARLEAYIPPATVQSHAANLTPLPDGSLGCVWFGGTQEGVPDICAWFSRLDPGAERWSAPVRLSEDATRSEQNPLLFPAPDGTLWLIWTAQISGNQDTAIVRKRISHDMGRSWGPVETLFGPRPEGGTFMRQPVVVLDNGDWLLPIWVCKSTPGKKWVGDEDVSAVKLSTDQGKSWTEIEVPDSLGCVHMSIVDLRDGTLAAFYRSRWADNVYVSRSTDGGRSWSAPEPTELPNNNSSIQVARLSNGHLAMVFNHSSAADATERRLSLYDDIEDDSDDGKVVAAIDTTRRSTFWGVPRAPMTLAISEDGGRSWPWRRNLETGDGYCMTNNSREGLNREFSYPTVTEGQDGRLHIAYTVYRQAIKYVSVPEAWVKEQTA</sequence>
<proteinExistence type="predicted"/>
<dbReference type="SUPFAM" id="SSF50939">
    <property type="entry name" value="Sialidases"/>
    <property type="match status" value="1"/>
</dbReference>
<evidence type="ECO:0000313" key="3">
    <source>
        <dbReference type="Proteomes" id="UP000005324"/>
    </source>
</evidence>
<gene>
    <name evidence="2" type="ORF">HMPREF0731_2518</name>
</gene>
<feature type="domain" description="Sialidase" evidence="1">
    <location>
        <begin position="50"/>
        <end position="378"/>
    </location>
</feature>
<dbReference type="RefSeq" id="WP_007005448.1">
    <property type="nucleotide sequence ID" value="NZ_GG770782.1"/>
</dbReference>
<accession>D5RN57</accession>
<dbReference type="HOGENOM" id="CLU_007128_0_0_5"/>